<organism evidence="1 2">
    <name type="scientific">Nesterenkonia salmonea</name>
    <dbReference type="NCBI Taxonomy" id="1804987"/>
    <lineage>
        <taxon>Bacteria</taxon>
        <taxon>Bacillati</taxon>
        <taxon>Actinomycetota</taxon>
        <taxon>Actinomycetes</taxon>
        <taxon>Micrococcales</taxon>
        <taxon>Micrococcaceae</taxon>
        <taxon>Nesterenkonia</taxon>
    </lineage>
</organism>
<sequence length="277" mass="31030">MHRRKAAQELADQYVATGNVSAVMLAGSLGRGRNDEFSDVELDVYWTVPPTDDQRRDPTLALQGAVTKLWPYDIEDAEWSENVRICDAEVTVSGFSVAEIDSWIALMDAADEPHLIRQMRMSAIHEGEPLYGEELVTRWRSSATYPGPLAVATATSFLTPERLNRWRLWSALLQRDDLAMLHRACSEATEVILGTLCALNRIYIEHPSFKWSRHLVGRFTRAPVGFSDRLFSALTVGPIQGAPTLHALLEETVELVAADLPKVDISTIESVLNDWRE</sequence>
<reference evidence="1 2" key="1">
    <citation type="submission" date="2019-05" db="EMBL/GenBank/DDBJ databases">
        <title>Nesterenkonia sp. GY074 isolated from the Southern Atlantic Ocean.</title>
        <authorList>
            <person name="Zhang G."/>
        </authorList>
    </citation>
    <scope>NUCLEOTIDE SEQUENCE [LARGE SCALE GENOMIC DNA]</scope>
    <source>
        <strain evidence="1 2">GY074</strain>
    </source>
</reference>
<protein>
    <recommendedName>
        <fullName evidence="3">DUF4037 domain-containing protein</fullName>
    </recommendedName>
</protein>
<dbReference type="OrthoDB" id="4863277at2"/>
<dbReference type="EMBL" id="VAVZ01000016">
    <property type="protein sequence ID" value="TLP97574.1"/>
    <property type="molecule type" value="Genomic_DNA"/>
</dbReference>
<name>A0A5R9BBC5_9MICC</name>
<evidence type="ECO:0000313" key="2">
    <source>
        <dbReference type="Proteomes" id="UP000310458"/>
    </source>
</evidence>
<dbReference type="AlphaFoldDB" id="A0A5R9BBC5"/>
<evidence type="ECO:0008006" key="3">
    <source>
        <dbReference type="Google" id="ProtNLM"/>
    </source>
</evidence>
<dbReference type="InterPro" id="IPR043519">
    <property type="entry name" value="NT_sf"/>
</dbReference>
<proteinExistence type="predicted"/>
<dbReference type="RefSeq" id="WP_138252883.1">
    <property type="nucleotide sequence ID" value="NZ_VAVZ01000016.1"/>
</dbReference>
<evidence type="ECO:0000313" key="1">
    <source>
        <dbReference type="EMBL" id="TLP97574.1"/>
    </source>
</evidence>
<keyword evidence="2" id="KW-1185">Reference proteome</keyword>
<dbReference type="SUPFAM" id="SSF81301">
    <property type="entry name" value="Nucleotidyltransferase"/>
    <property type="match status" value="1"/>
</dbReference>
<dbReference type="Gene3D" id="3.30.460.10">
    <property type="entry name" value="Beta Polymerase, domain 2"/>
    <property type="match status" value="1"/>
</dbReference>
<accession>A0A5R9BBC5</accession>
<comment type="caution">
    <text evidence="1">The sequence shown here is derived from an EMBL/GenBank/DDBJ whole genome shotgun (WGS) entry which is preliminary data.</text>
</comment>
<dbReference type="Proteomes" id="UP000310458">
    <property type="component" value="Unassembled WGS sequence"/>
</dbReference>
<gene>
    <name evidence="1" type="ORF">FEF26_07305</name>
</gene>